<reference evidence="6 7" key="1">
    <citation type="journal article" date="2024" name="Curr. Microbiol.">
        <title>Luteibacter sahnii sp. nov., A Novel Yellow-Colored Xanthomonadin Pigment Producing Probiotic Bacterium from Healthy Rice Seed Microbiome.</title>
        <authorList>
            <person name="Jaiswal G."/>
            <person name="Rana R."/>
            <person name="Nayak P.K."/>
            <person name="Chouhan R."/>
            <person name="Gandhi S.G."/>
            <person name="Patel H.K."/>
            <person name="Patil P.B."/>
        </authorList>
    </citation>
    <scope>NUCLEOTIDE SEQUENCE [LARGE SCALE GENOMIC DNA]</scope>
    <source>
        <strain evidence="6 7">PPL201</strain>
    </source>
</reference>
<name>A0ABT6BD42_9GAMM</name>
<gene>
    <name evidence="6" type="ORF">P3W24_13555</name>
</gene>
<dbReference type="PANTHER" id="PTHR43585:SF2">
    <property type="entry name" value="ATP-GRASP ENZYME FSQD"/>
    <property type="match status" value="1"/>
</dbReference>
<dbReference type="Proteomes" id="UP001528850">
    <property type="component" value="Unassembled WGS sequence"/>
</dbReference>
<keyword evidence="2 4" id="KW-0547">Nucleotide-binding</keyword>
<dbReference type="Gene3D" id="3.30.470.20">
    <property type="entry name" value="ATP-grasp fold, B domain"/>
    <property type="match status" value="1"/>
</dbReference>
<keyword evidence="7" id="KW-1185">Reference proteome</keyword>
<accession>A0ABT6BD42</accession>
<evidence type="ECO:0000313" key="6">
    <source>
        <dbReference type="EMBL" id="MDF4025998.1"/>
    </source>
</evidence>
<evidence type="ECO:0000256" key="4">
    <source>
        <dbReference type="PROSITE-ProRule" id="PRU00409"/>
    </source>
</evidence>
<keyword evidence="1" id="KW-0436">Ligase</keyword>
<keyword evidence="3 4" id="KW-0067">ATP-binding</keyword>
<evidence type="ECO:0000256" key="2">
    <source>
        <dbReference type="ARBA" id="ARBA00022741"/>
    </source>
</evidence>
<organism evidence="6 7">
    <name type="scientific">Luteibacter sahnii</name>
    <dbReference type="NCBI Taxonomy" id="3021977"/>
    <lineage>
        <taxon>Bacteria</taxon>
        <taxon>Pseudomonadati</taxon>
        <taxon>Pseudomonadota</taxon>
        <taxon>Gammaproteobacteria</taxon>
        <taxon>Lysobacterales</taxon>
        <taxon>Rhodanobacteraceae</taxon>
        <taxon>Luteibacter</taxon>
    </lineage>
</organism>
<dbReference type="EMBL" id="JARJJS010000003">
    <property type="protein sequence ID" value="MDF4025998.1"/>
    <property type="molecule type" value="Genomic_DNA"/>
</dbReference>
<proteinExistence type="predicted"/>
<evidence type="ECO:0000256" key="1">
    <source>
        <dbReference type="ARBA" id="ARBA00022598"/>
    </source>
</evidence>
<feature type="domain" description="ATP-grasp" evidence="5">
    <location>
        <begin position="120"/>
        <end position="305"/>
    </location>
</feature>
<dbReference type="PANTHER" id="PTHR43585">
    <property type="entry name" value="FUMIPYRROLE BIOSYNTHESIS PROTEIN C"/>
    <property type="match status" value="1"/>
</dbReference>
<protein>
    <submittedName>
        <fullName evidence="6">Siderophore biosynthesis protein PvsA</fullName>
    </submittedName>
</protein>
<sequence>MDHSPLVILTHVCHPAVTHGFVPAAHRQGLPTVLLTDRRLEHLRHFDAHPADTPAAIIECDVFNPLSAIDALHGAGIRPAAVFSNSDHLQTATALVAEAFGLPGKDWRTCKAAKNKALMRERQRERGLPTPWFHALSPGATPPRDVPWPIVAKPREGVASMDVSLCADAHALDRYLDAFWQRHPGRAVLLEAFIEGPLFTLETLGDGERLHAIGGFDVTLSAPPHFVELEARWNGPAVTHGMAQALAQVEAFGVGVGICHSEFILTGNGPVLVEINYRSIGDGREFMLDRMHGGRWFETLLQPHLGGPLVLPEPTRWHARVDYVVAANDGRLVSASADRSMAAPGWQAHYRALRHEGEAIRLTHSNKDYLGIVSTVGDDEAALEEGVRAIASTLHWHIEATEPAEALA</sequence>
<dbReference type="SUPFAM" id="SSF56059">
    <property type="entry name" value="Glutathione synthetase ATP-binding domain-like"/>
    <property type="match status" value="1"/>
</dbReference>
<comment type="caution">
    <text evidence="6">The sequence shown here is derived from an EMBL/GenBank/DDBJ whole genome shotgun (WGS) entry which is preliminary data.</text>
</comment>
<evidence type="ECO:0000313" key="7">
    <source>
        <dbReference type="Proteomes" id="UP001528850"/>
    </source>
</evidence>
<evidence type="ECO:0000259" key="5">
    <source>
        <dbReference type="PROSITE" id="PS50975"/>
    </source>
</evidence>
<dbReference type="InterPro" id="IPR011761">
    <property type="entry name" value="ATP-grasp"/>
</dbReference>
<dbReference type="InterPro" id="IPR052032">
    <property type="entry name" value="ATP-dep_AA_Ligase"/>
</dbReference>
<dbReference type="PROSITE" id="PS50975">
    <property type="entry name" value="ATP_GRASP"/>
    <property type="match status" value="1"/>
</dbReference>
<evidence type="ECO:0000256" key="3">
    <source>
        <dbReference type="ARBA" id="ARBA00022840"/>
    </source>
</evidence>